<feature type="non-terminal residue" evidence="2">
    <location>
        <position position="229"/>
    </location>
</feature>
<keyword evidence="1" id="KW-0812">Transmembrane</keyword>
<keyword evidence="1" id="KW-0472">Membrane</keyword>
<protein>
    <submittedName>
        <fullName evidence="2">Uncharacterized protein</fullName>
    </submittedName>
</protein>
<dbReference type="GO" id="GO:0018996">
    <property type="term" value="P:molting cycle, collagen and cuticulin-based cuticle"/>
    <property type="evidence" value="ECO:0007669"/>
    <property type="project" value="TreeGrafter"/>
</dbReference>
<sequence length="229" mass="26668">MFTKVEEAGRNTVLGVQAIPDTDLKVATCSQRFFNLGSKPDPLRGNDIKEAAITVFFRDWYAPLLMNRLVRGIAMLWYIIYLYFAYYGVTQIRESANWLFKQVFGCQPHMGLEPVNLLVEDSYAIPHYKILQNYFWKYGATLQVVVNNAPDLRDAAARERIHAMVGDFATTRHSIGMDGVQFWMNDMESYYHDNLDMKIIDPAFYSMLRHWLASKHNNPWAEDLYWGED</sequence>
<feature type="transmembrane region" description="Helical" evidence="1">
    <location>
        <begin position="69"/>
        <end position="89"/>
    </location>
</feature>
<gene>
    <name evidence="2" type="ORF">SVUK_LOCUS2525</name>
</gene>
<evidence type="ECO:0000256" key="1">
    <source>
        <dbReference type="SAM" id="Phobius"/>
    </source>
</evidence>
<dbReference type="GO" id="GO:0005886">
    <property type="term" value="C:plasma membrane"/>
    <property type="evidence" value="ECO:0007669"/>
    <property type="project" value="TreeGrafter"/>
</dbReference>
<dbReference type="OrthoDB" id="5862238at2759"/>
<evidence type="ECO:0000313" key="2">
    <source>
        <dbReference type="EMBL" id="VDM67527.1"/>
    </source>
</evidence>
<proteinExistence type="predicted"/>
<dbReference type="PANTHER" id="PTHR10796">
    <property type="entry name" value="PATCHED-RELATED"/>
    <property type="match status" value="1"/>
</dbReference>
<dbReference type="GO" id="GO:0006897">
    <property type="term" value="P:endocytosis"/>
    <property type="evidence" value="ECO:0007669"/>
    <property type="project" value="TreeGrafter"/>
</dbReference>
<dbReference type="InterPro" id="IPR051697">
    <property type="entry name" value="Patched_domain-protein"/>
</dbReference>
<dbReference type="AlphaFoldDB" id="A0A3P7ITB5"/>
<reference evidence="2 3" key="1">
    <citation type="submission" date="2018-11" db="EMBL/GenBank/DDBJ databases">
        <authorList>
            <consortium name="Pathogen Informatics"/>
        </authorList>
    </citation>
    <scope>NUCLEOTIDE SEQUENCE [LARGE SCALE GENOMIC DNA]</scope>
</reference>
<keyword evidence="1" id="KW-1133">Transmembrane helix</keyword>
<name>A0A3P7ITB5_STRVU</name>
<organism evidence="2 3">
    <name type="scientific">Strongylus vulgaris</name>
    <name type="common">Blood worm</name>
    <dbReference type="NCBI Taxonomy" id="40348"/>
    <lineage>
        <taxon>Eukaryota</taxon>
        <taxon>Metazoa</taxon>
        <taxon>Ecdysozoa</taxon>
        <taxon>Nematoda</taxon>
        <taxon>Chromadorea</taxon>
        <taxon>Rhabditida</taxon>
        <taxon>Rhabditina</taxon>
        <taxon>Rhabditomorpha</taxon>
        <taxon>Strongyloidea</taxon>
        <taxon>Strongylidae</taxon>
        <taxon>Strongylus</taxon>
    </lineage>
</organism>
<evidence type="ECO:0000313" key="3">
    <source>
        <dbReference type="Proteomes" id="UP000270094"/>
    </source>
</evidence>
<accession>A0A3P7ITB5</accession>
<dbReference type="GO" id="GO:0030659">
    <property type="term" value="C:cytoplasmic vesicle membrane"/>
    <property type="evidence" value="ECO:0007669"/>
    <property type="project" value="TreeGrafter"/>
</dbReference>
<dbReference type="PANTHER" id="PTHR10796:SF192">
    <property type="entry name" value="SSD DOMAIN-CONTAINING PROTEIN"/>
    <property type="match status" value="1"/>
</dbReference>
<keyword evidence="3" id="KW-1185">Reference proteome</keyword>
<dbReference type="Proteomes" id="UP000270094">
    <property type="component" value="Unassembled WGS sequence"/>
</dbReference>
<dbReference type="EMBL" id="UYYB01005755">
    <property type="protein sequence ID" value="VDM67527.1"/>
    <property type="molecule type" value="Genomic_DNA"/>
</dbReference>